<evidence type="ECO:0000256" key="4">
    <source>
        <dbReference type="ARBA" id="ARBA00022801"/>
    </source>
</evidence>
<dbReference type="Pfam" id="PF01582">
    <property type="entry name" value="TIR"/>
    <property type="match status" value="1"/>
</dbReference>
<dbReference type="InterPro" id="IPR002182">
    <property type="entry name" value="NB-ARC"/>
</dbReference>
<keyword evidence="5" id="KW-0611">Plant defense</keyword>
<evidence type="ECO:0000259" key="9">
    <source>
        <dbReference type="PROSITE" id="PS50104"/>
    </source>
</evidence>
<dbReference type="GO" id="GO:0006952">
    <property type="term" value="P:defense response"/>
    <property type="evidence" value="ECO:0007669"/>
    <property type="project" value="UniProtKB-KW"/>
</dbReference>
<dbReference type="InterPro" id="IPR044974">
    <property type="entry name" value="Disease_R_plants"/>
</dbReference>
<dbReference type="GO" id="GO:0061809">
    <property type="term" value="F:NAD+ nucleosidase activity, cyclic ADP-ribose generating"/>
    <property type="evidence" value="ECO:0007669"/>
    <property type="project" value="UniProtKB-EC"/>
</dbReference>
<dbReference type="InterPro" id="IPR001611">
    <property type="entry name" value="Leu-rich_rpt"/>
</dbReference>
<dbReference type="SUPFAM" id="SSF46785">
    <property type="entry name" value="Winged helix' DNA-binding domain"/>
    <property type="match status" value="1"/>
</dbReference>
<evidence type="ECO:0000256" key="6">
    <source>
        <dbReference type="ARBA" id="ARBA00023027"/>
    </source>
</evidence>
<evidence type="ECO:0000256" key="3">
    <source>
        <dbReference type="ARBA" id="ARBA00022737"/>
    </source>
</evidence>
<dbReference type="SUPFAM" id="SSF52058">
    <property type="entry name" value="L domain-like"/>
    <property type="match status" value="1"/>
</dbReference>
<dbReference type="Gene3D" id="1.10.8.430">
    <property type="entry name" value="Helical domain of apoptotic protease-activating factors"/>
    <property type="match status" value="1"/>
</dbReference>
<evidence type="ECO:0000256" key="5">
    <source>
        <dbReference type="ARBA" id="ARBA00022821"/>
    </source>
</evidence>
<dbReference type="Gene3D" id="3.40.50.10140">
    <property type="entry name" value="Toll/interleukin-1 receptor homology (TIR) domain"/>
    <property type="match status" value="1"/>
</dbReference>
<dbReference type="GO" id="GO:0007165">
    <property type="term" value="P:signal transduction"/>
    <property type="evidence" value="ECO:0007669"/>
    <property type="project" value="InterPro"/>
</dbReference>
<dbReference type="FunFam" id="1.10.8.430:FF:000002">
    <property type="entry name" value="Disease resistance protein (TIR-NBS-LRR class)"/>
    <property type="match status" value="1"/>
</dbReference>
<dbReference type="InterPro" id="IPR058192">
    <property type="entry name" value="WHD_ROQ1-like"/>
</dbReference>
<dbReference type="PRINTS" id="PR00364">
    <property type="entry name" value="DISEASERSIST"/>
</dbReference>
<protein>
    <recommendedName>
        <fullName evidence="1">ADP-ribosyl cyclase/cyclic ADP-ribose hydrolase</fullName>
        <ecNumber evidence="1">3.2.2.6</ecNumber>
    </recommendedName>
</protein>
<evidence type="ECO:0000313" key="11">
    <source>
        <dbReference type="Proteomes" id="UP001157006"/>
    </source>
</evidence>
<evidence type="ECO:0000256" key="7">
    <source>
        <dbReference type="ARBA" id="ARBA00047304"/>
    </source>
</evidence>
<keyword evidence="8" id="KW-0812">Transmembrane</keyword>
<keyword evidence="3" id="KW-0677">Repeat</keyword>
<feature type="domain" description="TIR" evidence="9">
    <location>
        <begin position="10"/>
        <end position="176"/>
    </location>
</feature>
<name>A0AAV0ZLK7_VICFA</name>
<dbReference type="SUPFAM" id="SSF52200">
    <property type="entry name" value="Toll/Interleukin receptor TIR domain"/>
    <property type="match status" value="1"/>
</dbReference>
<dbReference type="InterPro" id="IPR036390">
    <property type="entry name" value="WH_DNA-bd_sf"/>
</dbReference>
<sequence>MEDYSQNSKWKYHVFLSFRGEDTRLGFTDHLYAALVRKSIITFRDDEELARGEVISQKLLHAIEESLSAVVIISKNYANSAWCLDELVKILESKRLSGQQVFPIFYGVDPSDVRNQRGSFDEAFRKHEEKFSESKEKVQKWRDALREVANLSGWDSKDQHETKLIEEVVAQVWKKLELKFPSYNDGLVAIDARLKELYSTLKIGSEDVRFIGIWGMGGIGKTTLTTALYKKIKSQFDVSCFIANVREVSGERNDGMLQLQNKILSHLNIKGMVIETLSQGKDSLRNLLSNKKVLIVLDDVSSKSQLENLAGSQEWFGRESRIIVTTRDKHLLISHAVLFEMYESKILNKSESLQLFCEKAFKKDKPEEDYLELSKSVVEYAGGLPLALEVLGSFLCGRRISDWEDALIKIKQVPHDDILNKLRISYDMLEDEHKTLFLDIACFFKGWYKHKVIQILENCGFHPTLGINVLIEKSLVTFDGRVIGMHDMLEEMGKTIVFLESSNDPGKRSRLWSLEDIDEVLRNNKGTELVQGIVLKSSPSTSFEARWNPEAFSRMSNLRLLIILCDLHLSLGLKCLSSSLKVLIWRGYPMNTLPLGVQLDKLVHLQMVNSKVKQLWNGTQYFRKLRVIDLSNSKNLRQTPNVSGVPYLEELHLNDCTDLVEVHQSVKEHKKLEILSLVGCTNLKTFSSTLEMDSLKMLILSDCSNISRLPEFGKNMISMSVLNLMHCKSIVCLPNSISNLKSLKILNISGCSKICNLPDGIRQNKALENIDLSRTAIGEMDPSLLQLGNLKILSLSGCGLPASDSGGDVSRPNKNRLRYFSADTGLILPSIFSGLSSLTVLDLSYCNLIDDSIPDDIDGLSSLERLILSGNDFLRLPTCYFVNLSKLRYLELEDCPLLHPIPLLPPHACLYSTDSDARESKILDPQKIWKLFESSNKELFLSPVSLIVDYPYPVYTEIPSRFDNHNFFPLSSSYVSEADSIASITVKIPTDCRSSNGWAVAVFVALEEIDESFQAKEKLLDNTKQDLGGNQCIGYLILLIVVISLLICVWFRIPIKTTTKHMRMRWNFDTLEPEDGSSLSLFSSSTANNKLYLFTMVGSGDFIYIRRHTRGERKSMHKSFSKHRKPELRENSLLHFEVQVEGCKIRKCGWRVLHKEDYLEDLKEVNNGELSMAPSEHVSGMCKSTVDKLKGENATAFDVQKIEKSNESFSLGKMFQNIRQGLCLSMLILMSMMVAATVFPLPVQGFGFKKHTTTNVVQNKPFKSHWVSRKTVLKVNSSPRLNVSQRLSFPLYQLPRRTNFSQTHFCSYLTR</sequence>
<keyword evidence="6" id="KW-0520">NAD</keyword>
<dbReference type="InterPro" id="IPR035897">
    <property type="entry name" value="Toll_tir_struct_dom_sf"/>
</dbReference>
<reference evidence="10 11" key="1">
    <citation type="submission" date="2023-01" db="EMBL/GenBank/DDBJ databases">
        <authorList>
            <person name="Kreplak J."/>
        </authorList>
    </citation>
    <scope>NUCLEOTIDE SEQUENCE [LARGE SCALE GENOMIC DNA]</scope>
</reference>
<dbReference type="SMART" id="SM00255">
    <property type="entry name" value="TIR"/>
    <property type="match status" value="1"/>
</dbReference>
<dbReference type="InterPro" id="IPR027417">
    <property type="entry name" value="P-loop_NTPase"/>
</dbReference>
<keyword evidence="2" id="KW-0433">Leucine-rich repeat</keyword>
<dbReference type="PANTHER" id="PTHR11017:SF559">
    <property type="entry name" value="DISEASE RESISTANCE PROTEIN CHL1"/>
    <property type="match status" value="1"/>
</dbReference>
<dbReference type="Pfam" id="PF00931">
    <property type="entry name" value="NB-ARC"/>
    <property type="match status" value="1"/>
</dbReference>
<dbReference type="Gene3D" id="3.80.10.10">
    <property type="entry name" value="Ribonuclease Inhibitor"/>
    <property type="match status" value="2"/>
</dbReference>
<dbReference type="InterPro" id="IPR000157">
    <property type="entry name" value="TIR_dom"/>
</dbReference>
<dbReference type="EC" id="3.2.2.6" evidence="1"/>
<dbReference type="FunFam" id="3.40.50.10140:FF:000007">
    <property type="entry name" value="Disease resistance protein (TIR-NBS-LRR class)"/>
    <property type="match status" value="1"/>
</dbReference>
<accession>A0AAV0ZLK7</accession>
<comment type="catalytic activity">
    <reaction evidence="7">
        <text>NAD(+) + H2O = ADP-D-ribose + nicotinamide + H(+)</text>
        <dbReference type="Rhea" id="RHEA:16301"/>
        <dbReference type="ChEBI" id="CHEBI:15377"/>
        <dbReference type="ChEBI" id="CHEBI:15378"/>
        <dbReference type="ChEBI" id="CHEBI:17154"/>
        <dbReference type="ChEBI" id="CHEBI:57540"/>
        <dbReference type="ChEBI" id="CHEBI:57967"/>
        <dbReference type="EC" id="3.2.2.6"/>
    </reaction>
    <physiologicalReaction direction="left-to-right" evidence="7">
        <dbReference type="Rhea" id="RHEA:16302"/>
    </physiologicalReaction>
</comment>
<dbReference type="GO" id="GO:0043531">
    <property type="term" value="F:ADP binding"/>
    <property type="evidence" value="ECO:0007669"/>
    <property type="project" value="InterPro"/>
</dbReference>
<organism evidence="10 11">
    <name type="scientific">Vicia faba</name>
    <name type="common">Broad bean</name>
    <name type="synonym">Faba vulgaris</name>
    <dbReference type="NCBI Taxonomy" id="3906"/>
    <lineage>
        <taxon>Eukaryota</taxon>
        <taxon>Viridiplantae</taxon>
        <taxon>Streptophyta</taxon>
        <taxon>Embryophyta</taxon>
        <taxon>Tracheophyta</taxon>
        <taxon>Spermatophyta</taxon>
        <taxon>Magnoliopsida</taxon>
        <taxon>eudicotyledons</taxon>
        <taxon>Gunneridae</taxon>
        <taxon>Pentapetalae</taxon>
        <taxon>rosids</taxon>
        <taxon>fabids</taxon>
        <taxon>Fabales</taxon>
        <taxon>Fabaceae</taxon>
        <taxon>Papilionoideae</taxon>
        <taxon>50 kb inversion clade</taxon>
        <taxon>NPAAA clade</taxon>
        <taxon>Hologalegina</taxon>
        <taxon>IRL clade</taxon>
        <taxon>Fabeae</taxon>
        <taxon>Vicia</taxon>
    </lineage>
</organism>
<dbReference type="InterPro" id="IPR042197">
    <property type="entry name" value="Apaf_helical"/>
</dbReference>
<evidence type="ECO:0000256" key="1">
    <source>
        <dbReference type="ARBA" id="ARBA00011982"/>
    </source>
</evidence>
<dbReference type="SUPFAM" id="SSF52540">
    <property type="entry name" value="P-loop containing nucleoside triphosphate hydrolases"/>
    <property type="match status" value="1"/>
</dbReference>
<evidence type="ECO:0000256" key="8">
    <source>
        <dbReference type="SAM" id="Phobius"/>
    </source>
</evidence>
<evidence type="ECO:0000313" key="10">
    <source>
        <dbReference type="EMBL" id="CAI8597804.1"/>
    </source>
</evidence>
<evidence type="ECO:0000256" key="2">
    <source>
        <dbReference type="ARBA" id="ARBA00022614"/>
    </source>
</evidence>
<keyword evidence="8" id="KW-1133">Transmembrane helix</keyword>
<dbReference type="PROSITE" id="PS50104">
    <property type="entry name" value="TIR"/>
    <property type="match status" value="1"/>
</dbReference>
<proteinExistence type="predicted"/>
<dbReference type="Pfam" id="PF13855">
    <property type="entry name" value="LRR_8"/>
    <property type="match status" value="1"/>
</dbReference>
<keyword evidence="4" id="KW-0378">Hydrolase</keyword>
<dbReference type="InterPro" id="IPR032675">
    <property type="entry name" value="LRR_dom_sf"/>
</dbReference>
<feature type="transmembrane region" description="Helical" evidence="8">
    <location>
        <begin position="1222"/>
        <end position="1243"/>
    </location>
</feature>
<keyword evidence="11" id="KW-1185">Reference proteome</keyword>
<feature type="transmembrane region" description="Helical" evidence="8">
    <location>
        <begin position="1033"/>
        <end position="1055"/>
    </location>
</feature>
<gene>
    <name evidence="10" type="ORF">VFH_II098280</name>
</gene>
<dbReference type="EMBL" id="OX451737">
    <property type="protein sequence ID" value="CAI8597804.1"/>
    <property type="molecule type" value="Genomic_DNA"/>
</dbReference>
<dbReference type="PANTHER" id="PTHR11017">
    <property type="entry name" value="LEUCINE-RICH REPEAT-CONTAINING PROTEIN"/>
    <property type="match status" value="1"/>
</dbReference>
<dbReference type="Gene3D" id="3.40.50.300">
    <property type="entry name" value="P-loop containing nucleotide triphosphate hydrolases"/>
    <property type="match status" value="1"/>
</dbReference>
<keyword evidence="8" id="KW-0472">Membrane</keyword>
<dbReference type="Proteomes" id="UP001157006">
    <property type="component" value="Chromosome 2"/>
</dbReference>
<dbReference type="Pfam" id="PF23282">
    <property type="entry name" value="WHD_ROQ1"/>
    <property type="match status" value="1"/>
</dbReference>